<evidence type="ECO:0000313" key="7">
    <source>
        <dbReference type="Proteomes" id="UP000179047"/>
    </source>
</evidence>
<dbReference type="InterPro" id="IPR020094">
    <property type="entry name" value="TruA/RsuA/RluB/E/F_N"/>
</dbReference>
<sequence>MRINKYLALHKQSTRRGADELIKKRRVFINGRLAVLGEQVKETDHVEVRFHGKQEPYVYIAFNKPRGIVTHSAQRGEKEIKNVVRIKNVFPVGRLDKDSHGLIILTSDARIVERLLGPTQYHEKEYLVTTKNPLRSSFKAKMEAGVQIDEEKTLPCKVRIINDHTFRVILTEGKKHQIRRMCVALFQEVDDLQRTRIMNIQLGKIPIGGHRNIIGEELQTFLHELDLA</sequence>
<dbReference type="CDD" id="cd00165">
    <property type="entry name" value="S4"/>
    <property type="match status" value="1"/>
</dbReference>
<dbReference type="AlphaFoldDB" id="A0A1F8GY81"/>
<dbReference type="PROSITE" id="PS50889">
    <property type="entry name" value="S4"/>
    <property type="match status" value="1"/>
</dbReference>
<dbReference type="Gene3D" id="3.30.70.1560">
    <property type="entry name" value="Alpha-L RNA-binding motif"/>
    <property type="match status" value="1"/>
</dbReference>
<dbReference type="EMBL" id="MGKP01000001">
    <property type="protein sequence ID" value="OGN29960.1"/>
    <property type="molecule type" value="Genomic_DNA"/>
</dbReference>
<dbReference type="Proteomes" id="UP000179047">
    <property type="component" value="Unassembled WGS sequence"/>
</dbReference>
<dbReference type="Gene3D" id="3.10.290.10">
    <property type="entry name" value="RNA-binding S4 domain"/>
    <property type="match status" value="1"/>
</dbReference>
<comment type="similarity">
    <text evidence="1 4">Belongs to the pseudouridine synthase RsuA family.</text>
</comment>
<feature type="domain" description="RNA-binding S4" evidence="5">
    <location>
        <begin position="1"/>
        <end position="64"/>
    </location>
</feature>
<protein>
    <recommendedName>
        <fullName evidence="4">Pseudouridine synthase</fullName>
        <ecNumber evidence="4">5.4.99.-</ecNumber>
    </recommendedName>
</protein>
<dbReference type="GO" id="GO:0003723">
    <property type="term" value="F:RNA binding"/>
    <property type="evidence" value="ECO:0007669"/>
    <property type="project" value="UniProtKB-KW"/>
</dbReference>
<reference evidence="6 7" key="1">
    <citation type="journal article" date="2016" name="Nat. Commun.">
        <title>Thousands of microbial genomes shed light on interconnected biogeochemical processes in an aquifer system.</title>
        <authorList>
            <person name="Anantharaman K."/>
            <person name="Brown C.T."/>
            <person name="Hug L.A."/>
            <person name="Sharon I."/>
            <person name="Castelle C.J."/>
            <person name="Probst A.J."/>
            <person name="Thomas B.C."/>
            <person name="Singh A."/>
            <person name="Wilkins M.J."/>
            <person name="Karaoz U."/>
            <person name="Brodie E.L."/>
            <person name="Williams K.H."/>
            <person name="Hubbard S.S."/>
            <person name="Banfield J.F."/>
        </authorList>
    </citation>
    <scope>NUCLEOTIDE SEQUENCE [LARGE SCALE GENOMIC DNA]</scope>
</reference>
<dbReference type="Gene3D" id="3.30.70.580">
    <property type="entry name" value="Pseudouridine synthase I, catalytic domain, N-terminal subdomain"/>
    <property type="match status" value="1"/>
</dbReference>
<comment type="caution">
    <text evidence="6">The sequence shown here is derived from an EMBL/GenBank/DDBJ whole genome shotgun (WGS) entry which is preliminary data.</text>
</comment>
<dbReference type="NCBIfam" id="TIGR00093">
    <property type="entry name" value="pseudouridine synthase"/>
    <property type="match status" value="1"/>
</dbReference>
<dbReference type="SMART" id="SM00363">
    <property type="entry name" value="S4"/>
    <property type="match status" value="1"/>
</dbReference>
<dbReference type="Pfam" id="PF00849">
    <property type="entry name" value="PseudoU_synth_2"/>
    <property type="match status" value="1"/>
</dbReference>
<dbReference type="PANTHER" id="PTHR47683">
    <property type="entry name" value="PSEUDOURIDINE SYNTHASE FAMILY PROTEIN-RELATED"/>
    <property type="match status" value="1"/>
</dbReference>
<dbReference type="PROSITE" id="PS01149">
    <property type="entry name" value="PSI_RSU"/>
    <property type="match status" value="1"/>
</dbReference>
<dbReference type="InterPro" id="IPR006145">
    <property type="entry name" value="PsdUridine_synth_RsuA/RluA"/>
</dbReference>
<name>A0A1F8GY81_9BACT</name>
<dbReference type="GO" id="GO:0120159">
    <property type="term" value="F:rRNA pseudouridine synthase activity"/>
    <property type="evidence" value="ECO:0007669"/>
    <property type="project" value="UniProtKB-ARBA"/>
</dbReference>
<dbReference type="SUPFAM" id="SSF55120">
    <property type="entry name" value="Pseudouridine synthase"/>
    <property type="match status" value="1"/>
</dbReference>
<evidence type="ECO:0000256" key="4">
    <source>
        <dbReference type="RuleBase" id="RU003887"/>
    </source>
</evidence>
<evidence type="ECO:0000256" key="2">
    <source>
        <dbReference type="ARBA" id="ARBA00023235"/>
    </source>
</evidence>
<dbReference type="EC" id="5.4.99.-" evidence="4"/>
<keyword evidence="2 4" id="KW-0413">Isomerase</keyword>
<dbReference type="InterPro" id="IPR020103">
    <property type="entry name" value="PsdUridine_synth_cat_dom_sf"/>
</dbReference>
<evidence type="ECO:0000313" key="6">
    <source>
        <dbReference type="EMBL" id="OGN29960.1"/>
    </source>
</evidence>
<dbReference type="GO" id="GO:0000455">
    <property type="term" value="P:enzyme-directed rRNA pseudouridine synthesis"/>
    <property type="evidence" value="ECO:0007669"/>
    <property type="project" value="UniProtKB-ARBA"/>
</dbReference>
<evidence type="ECO:0000259" key="5">
    <source>
        <dbReference type="SMART" id="SM00363"/>
    </source>
</evidence>
<dbReference type="InterPro" id="IPR018496">
    <property type="entry name" value="PsdUridine_synth_RsuA/RluB_CS"/>
</dbReference>
<dbReference type="Pfam" id="PF01479">
    <property type="entry name" value="S4"/>
    <property type="match status" value="1"/>
</dbReference>
<dbReference type="InterPro" id="IPR002942">
    <property type="entry name" value="S4_RNA-bd"/>
</dbReference>
<evidence type="ECO:0000256" key="1">
    <source>
        <dbReference type="ARBA" id="ARBA00008348"/>
    </source>
</evidence>
<dbReference type="PANTHER" id="PTHR47683:SF2">
    <property type="entry name" value="RNA-BINDING S4 DOMAIN-CONTAINING PROTEIN"/>
    <property type="match status" value="1"/>
</dbReference>
<dbReference type="InterPro" id="IPR050343">
    <property type="entry name" value="RsuA_PseudoU_synthase"/>
</dbReference>
<dbReference type="SUPFAM" id="SSF55174">
    <property type="entry name" value="Alpha-L RNA-binding motif"/>
    <property type="match status" value="1"/>
</dbReference>
<keyword evidence="3" id="KW-0694">RNA-binding</keyword>
<organism evidence="6 7">
    <name type="scientific">Candidatus Yanofskybacteria bacterium RIFCSPLOWO2_01_FULL_49_25</name>
    <dbReference type="NCBI Taxonomy" id="1802701"/>
    <lineage>
        <taxon>Bacteria</taxon>
        <taxon>Candidatus Yanofskyibacteriota</taxon>
    </lineage>
</organism>
<dbReference type="InterPro" id="IPR042092">
    <property type="entry name" value="PsdUridine_s_RsuA/RluB/E/F_cat"/>
</dbReference>
<dbReference type="InterPro" id="IPR000748">
    <property type="entry name" value="PsdUridine_synth_RsuA/RluB/E/F"/>
</dbReference>
<proteinExistence type="inferred from homology"/>
<dbReference type="InterPro" id="IPR036986">
    <property type="entry name" value="S4_RNA-bd_sf"/>
</dbReference>
<accession>A0A1F8GY81</accession>
<gene>
    <name evidence="6" type="ORF">A3A33_01400</name>
</gene>
<dbReference type="STRING" id="1802701.A3A33_01400"/>
<evidence type="ECO:0000256" key="3">
    <source>
        <dbReference type="PROSITE-ProRule" id="PRU00182"/>
    </source>
</evidence>